<dbReference type="PROSITE" id="PS50886">
    <property type="entry name" value="TRBD"/>
    <property type="match status" value="1"/>
</dbReference>
<dbReference type="GO" id="GO:0000049">
    <property type="term" value="F:tRNA binding"/>
    <property type="evidence" value="ECO:0007669"/>
    <property type="project" value="UniProtKB-UniRule"/>
</dbReference>
<dbReference type="PANTHER" id="PTHR11586:SF42">
    <property type="entry name" value="AMINOACYL TRNA SYNTHASE COMPLEX-INTERACTING MULTIFUNCTIONAL PROTEIN 1"/>
    <property type="match status" value="1"/>
</dbReference>
<dbReference type="GeneTree" id="ENSGT00940000154950"/>
<keyword evidence="2 4" id="KW-0694">RNA-binding</keyword>
<feature type="compositionally biased region" description="Pro residues" evidence="5">
    <location>
        <begin position="86"/>
        <end position="106"/>
    </location>
</feature>
<keyword evidence="1 4" id="KW-0820">tRNA-binding</keyword>
<evidence type="ECO:0000256" key="5">
    <source>
        <dbReference type="SAM" id="MobiDB-lite"/>
    </source>
</evidence>
<reference evidence="7" key="2">
    <citation type="submission" date="2025-09" db="UniProtKB">
        <authorList>
            <consortium name="Ensembl"/>
        </authorList>
    </citation>
    <scope>IDENTIFICATION</scope>
</reference>
<accession>A0A8C4HR84</accession>
<evidence type="ECO:0000259" key="6">
    <source>
        <dbReference type="PROSITE" id="PS50886"/>
    </source>
</evidence>
<dbReference type="RefSeq" id="XP_051249650.1">
    <property type="nucleotide sequence ID" value="XM_051393690.1"/>
</dbReference>
<protein>
    <recommendedName>
        <fullName evidence="6">tRNA-binding domain-containing protein</fullName>
    </recommendedName>
</protein>
<gene>
    <name evidence="7" type="primary">LOC127359693</name>
</gene>
<dbReference type="GeneID" id="127359693"/>
<sequence>MDNSDNPFHPSLTAALIKLDPEDGEQIAEYFKTQALLMREKALLQASVRDQKKLLVENGKLKKDIEQLRVQLQEKQRRRTAKALFSPPPPTLSPAPATPVIQPPSPAGATAAVPTNPPPLSSNDRGERQSRRRRGERKGRPSSDFLPLGAEPRVDVSRLDLRVGRILNVRCHPLAEGLSVQEVDLGESAPRRVVSKLGGKTPPEELQGGLAVLLCNVKARKVRGVVSQARLLCCSASDDCTEPLAPPTSSTPGDRVTFHNYPGDPDRELQSKQKVWELLQPDLQVDGRGVATYKGCRFEVKGKGLCRAPSFTNCTIR</sequence>
<keyword evidence="8" id="KW-1185">Reference proteome</keyword>
<dbReference type="OrthoDB" id="197206at2759"/>
<dbReference type="SUPFAM" id="SSF50249">
    <property type="entry name" value="Nucleic acid-binding proteins"/>
    <property type="match status" value="1"/>
</dbReference>
<dbReference type="InterPro" id="IPR002547">
    <property type="entry name" value="tRNA-bd_dom"/>
</dbReference>
<proteinExistence type="predicted"/>
<reference evidence="7" key="1">
    <citation type="submission" date="2025-08" db="UniProtKB">
        <authorList>
            <consortium name="Ensembl"/>
        </authorList>
    </citation>
    <scope>IDENTIFICATION</scope>
</reference>
<name>A0A8C4HR84_DICLA</name>
<keyword evidence="3" id="KW-0648">Protein biosynthesis</keyword>
<organism evidence="7 8">
    <name type="scientific">Dicentrarchus labrax</name>
    <name type="common">European seabass</name>
    <name type="synonym">Morone labrax</name>
    <dbReference type="NCBI Taxonomy" id="13489"/>
    <lineage>
        <taxon>Eukaryota</taxon>
        <taxon>Metazoa</taxon>
        <taxon>Chordata</taxon>
        <taxon>Craniata</taxon>
        <taxon>Vertebrata</taxon>
        <taxon>Euteleostomi</taxon>
        <taxon>Actinopterygii</taxon>
        <taxon>Neopterygii</taxon>
        <taxon>Teleostei</taxon>
        <taxon>Neoteleostei</taxon>
        <taxon>Acanthomorphata</taxon>
        <taxon>Eupercaria</taxon>
        <taxon>Moronidae</taxon>
        <taxon>Dicentrarchus</taxon>
    </lineage>
</organism>
<dbReference type="PANTHER" id="PTHR11586">
    <property type="entry name" value="TRNA-AMINOACYLATION COFACTOR ARC1 FAMILY MEMBER"/>
    <property type="match status" value="1"/>
</dbReference>
<dbReference type="AlphaFoldDB" id="A0A8C4HR84"/>
<evidence type="ECO:0000313" key="8">
    <source>
        <dbReference type="Proteomes" id="UP000694389"/>
    </source>
</evidence>
<feature type="region of interest" description="Disordered" evidence="5">
    <location>
        <begin position="74"/>
        <end position="149"/>
    </location>
</feature>
<dbReference type="InterPro" id="IPR012340">
    <property type="entry name" value="NA-bd_OB-fold"/>
</dbReference>
<evidence type="ECO:0000313" key="7">
    <source>
        <dbReference type="Ensembl" id="ENSDLAP00005045644.2"/>
    </source>
</evidence>
<evidence type="ECO:0000256" key="2">
    <source>
        <dbReference type="ARBA" id="ARBA00022884"/>
    </source>
</evidence>
<dbReference type="Proteomes" id="UP000694389">
    <property type="component" value="Unassembled WGS sequence"/>
</dbReference>
<dbReference type="InterPro" id="IPR051270">
    <property type="entry name" value="Tyrosine-tRNA_ligase_regulator"/>
</dbReference>
<dbReference type="GO" id="GO:0006412">
    <property type="term" value="P:translation"/>
    <property type="evidence" value="ECO:0007669"/>
    <property type="project" value="UniProtKB-KW"/>
</dbReference>
<dbReference type="OMA" id="HEVSNHP"/>
<evidence type="ECO:0000256" key="3">
    <source>
        <dbReference type="ARBA" id="ARBA00022917"/>
    </source>
</evidence>
<dbReference type="Ensembl" id="ENSDLAT00005048732.2">
    <property type="protein sequence ID" value="ENSDLAP00005045644.2"/>
    <property type="gene ID" value="ENSDLAG00005020216.2"/>
</dbReference>
<dbReference type="Gene3D" id="2.40.50.140">
    <property type="entry name" value="Nucleic acid-binding proteins"/>
    <property type="match status" value="1"/>
</dbReference>
<dbReference type="Pfam" id="PF01588">
    <property type="entry name" value="tRNA_bind"/>
    <property type="match status" value="1"/>
</dbReference>
<feature type="domain" description="TRNA-binding" evidence="6">
    <location>
        <begin position="155"/>
        <end position="257"/>
    </location>
</feature>
<evidence type="ECO:0000256" key="1">
    <source>
        <dbReference type="ARBA" id="ARBA00022555"/>
    </source>
</evidence>
<evidence type="ECO:0000256" key="4">
    <source>
        <dbReference type="PROSITE-ProRule" id="PRU00209"/>
    </source>
</evidence>